<organism evidence="1 2">
    <name type="scientific">Mucilaginibacter dorajii</name>
    <dbReference type="NCBI Taxonomy" id="692994"/>
    <lineage>
        <taxon>Bacteria</taxon>
        <taxon>Pseudomonadati</taxon>
        <taxon>Bacteroidota</taxon>
        <taxon>Sphingobacteriia</taxon>
        <taxon>Sphingobacteriales</taxon>
        <taxon>Sphingobacteriaceae</taxon>
        <taxon>Mucilaginibacter</taxon>
    </lineage>
</organism>
<evidence type="ECO:0000313" key="2">
    <source>
        <dbReference type="Proteomes" id="UP001500742"/>
    </source>
</evidence>
<dbReference type="RefSeq" id="WP_259086893.1">
    <property type="nucleotide sequence ID" value="NZ_BAAAZC010000031.1"/>
</dbReference>
<evidence type="ECO:0000313" key="1">
    <source>
        <dbReference type="EMBL" id="GAA3989764.1"/>
    </source>
</evidence>
<keyword evidence="2" id="KW-1185">Reference proteome</keyword>
<dbReference type="Proteomes" id="UP001500742">
    <property type="component" value="Unassembled WGS sequence"/>
</dbReference>
<accession>A0ABP7QY36</accession>
<protein>
    <submittedName>
        <fullName evidence="1">Uncharacterized protein</fullName>
    </submittedName>
</protein>
<dbReference type="EMBL" id="BAAAZC010000031">
    <property type="protein sequence ID" value="GAA3989764.1"/>
    <property type="molecule type" value="Genomic_DNA"/>
</dbReference>
<comment type="caution">
    <text evidence="1">The sequence shown here is derived from an EMBL/GenBank/DDBJ whole genome shotgun (WGS) entry which is preliminary data.</text>
</comment>
<name>A0ABP7QY36_9SPHI</name>
<reference evidence="2" key="1">
    <citation type="journal article" date="2019" name="Int. J. Syst. Evol. Microbiol.">
        <title>The Global Catalogue of Microorganisms (GCM) 10K type strain sequencing project: providing services to taxonomists for standard genome sequencing and annotation.</title>
        <authorList>
            <consortium name="The Broad Institute Genomics Platform"/>
            <consortium name="The Broad Institute Genome Sequencing Center for Infectious Disease"/>
            <person name="Wu L."/>
            <person name="Ma J."/>
        </authorList>
    </citation>
    <scope>NUCLEOTIDE SEQUENCE [LARGE SCALE GENOMIC DNA]</scope>
    <source>
        <strain evidence="2">JCM 16601</strain>
    </source>
</reference>
<proteinExistence type="predicted"/>
<gene>
    <name evidence="1" type="ORF">GCM10022210_48920</name>
</gene>
<sequence>MVKIKEGYMMSASEKAEYERVNALPRKLSGRVDFYYKPQTKYPPRIYMYMHAEIWCDRNRRPMGLFYAVPFLSRPMNREEIEYHHFDNRLCYHQYEDWDKLIYAEEQEADQLDQEIPGSGAAFLEKLKGFREMYAIGGQPPKKVAGVNQQPESEVTPLLQELIANGHQYTVQQIGDLLDQEQRGEKRLAVLILLRELYKSMATGVGSDLNITPEIIERKAFLSQERTRRNFVRRVYQKNPLFALEEIRIRFPGYTEVMLMTDLAVKKQKKRKKKHKPVLDLRRCQLEKLAHRLQSENLIEKDYQSTCCRMVMLQNAHDHRLPIPLMVTLNKETLVYSFHWRTREKVVKSFVELANIKGTTHQELGQRYKDIKGSSYSY</sequence>